<organism evidence="5 6">
    <name type="scientific">Gambusia affinis</name>
    <name type="common">Western mosquitofish</name>
    <name type="synonym">Heterandria affinis</name>
    <dbReference type="NCBI Taxonomy" id="33528"/>
    <lineage>
        <taxon>Eukaryota</taxon>
        <taxon>Metazoa</taxon>
        <taxon>Chordata</taxon>
        <taxon>Craniata</taxon>
        <taxon>Vertebrata</taxon>
        <taxon>Euteleostomi</taxon>
        <taxon>Actinopterygii</taxon>
        <taxon>Neopterygii</taxon>
        <taxon>Teleostei</taxon>
        <taxon>Neoteleostei</taxon>
        <taxon>Acanthomorphata</taxon>
        <taxon>Ovalentaria</taxon>
        <taxon>Atherinomorphae</taxon>
        <taxon>Cyprinodontiformes</taxon>
        <taxon>Poeciliidae</taxon>
        <taxon>Poeciliinae</taxon>
        <taxon>Gambusia</taxon>
    </lineage>
</organism>
<feature type="non-terminal residue" evidence="5">
    <location>
        <position position="1"/>
    </location>
</feature>
<dbReference type="InterPro" id="IPR007110">
    <property type="entry name" value="Ig-like_dom"/>
</dbReference>
<evidence type="ECO:0000256" key="2">
    <source>
        <dbReference type="ARBA" id="ARBA00023157"/>
    </source>
</evidence>
<feature type="domain" description="Ig-like" evidence="4">
    <location>
        <begin position="172"/>
        <end position="262"/>
    </location>
</feature>
<feature type="transmembrane region" description="Helical" evidence="3">
    <location>
        <begin position="452"/>
        <end position="474"/>
    </location>
</feature>
<dbReference type="EMBL" id="NHOQ01002060">
    <property type="protein sequence ID" value="PWA19831.1"/>
    <property type="molecule type" value="Genomic_DNA"/>
</dbReference>
<reference evidence="5 6" key="1">
    <citation type="journal article" date="2018" name="G3 (Bethesda)">
        <title>A High-Quality Reference Genome for the Invasive Mosquitofish Gambusia affinis Using a Chicago Library.</title>
        <authorList>
            <person name="Hoffberg S.L."/>
            <person name="Troendle N.J."/>
            <person name="Glenn T.C."/>
            <person name="Mahmud O."/>
            <person name="Louha S."/>
            <person name="Chalopin D."/>
            <person name="Bennetzen J.L."/>
            <person name="Mauricio R."/>
        </authorList>
    </citation>
    <scope>NUCLEOTIDE SEQUENCE [LARGE SCALE GENOMIC DNA]</scope>
    <source>
        <strain evidence="5">NE01/NJP1002.9</strain>
        <tissue evidence="5">Muscle</tissue>
    </source>
</reference>
<keyword evidence="2" id="KW-1015">Disulfide bond</keyword>
<dbReference type="GO" id="GO:0009897">
    <property type="term" value="C:external side of plasma membrane"/>
    <property type="evidence" value="ECO:0007669"/>
    <property type="project" value="TreeGrafter"/>
</dbReference>
<dbReference type="Proteomes" id="UP000250572">
    <property type="component" value="Unassembled WGS sequence"/>
</dbReference>
<dbReference type="GO" id="GO:0004888">
    <property type="term" value="F:transmembrane signaling receptor activity"/>
    <property type="evidence" value="ECO:0007669"/>
    <property type="project" value="TreeGrafter"/>
</dbReference>
<dbReference type="InterPro" id="IPR003599">
    <property type="entry name" value="Ig_sub"/>
</dbReference>
<feature type="domain" description="Ig-like" evidence="4">
    <location>
        <begin position="271"/>
        <end position="422"/>
    </location>
</feature>
<dbReference type="PROSITE" id="PS50835">
    <property type="entry name" value="IG_LIKE"/>
    <property type="match status" value="4"/>
</dbReference>
<keyword evidence="1" id="KW-0732">Signal</keyword>
<keyword evidence="6" id="KW-1185">Reference proteome</keyword>
<dbReference type="SMART" id="SM00409">
    <property type="entry name" value="IG"/>
    <property type="match status" value="4"/>
</dbReference>
<evidence type="ECO:0000313" key="6">
    <source>
        <dbReference type="Proteomes" id="UP000250572"/>
    </source>
</evidence>
<accession>A0A315V937</accession>
<dbReference type="Pfam" id="PF13927">
    <property type="entry name" value="Ig_3"/>
    <property type="match status" value="1"/>
</dbReference>
<dbReference type="InterPro" id="IPR036179">
    <property type="entry name" value="Ig-like_dom_sf"/>
</dbReference>
<dbReference type="PANTHER" id="PTHR11481">
    <property type="entry name" value="IMMUNOGLOBULIN FC RECEPTOR"/>
    <property type="match status" value="1"/>
</dbReference>
<dbReference type="GO" id="GO:0007166">
    <property type="term" value="P:cell surface receptor signaling pathway"/>
    <property type="evidence" value="ECO:0007669"/>
    <property type="project" value="TreeGrafter"/>
</dbReference>
<dbReference type="GO" id="GO:0006955">
    <property type="term" value="P:immune response"/>
    <property type="evidence" value="ECO:0007669"/>
    <property type="project" value="TreeGrafter"/>
</dbReference>
<dbReference type="SMART" id="SM00408">
    <property type="entry name" value="IGc2"/>
    <property type="match status" value="4"/>
</dbReference>
<keyword evidence="3" id="KW-1133">Transmembrane helix</keyword>
<keyword evidence="3" id="KW-0472">Membrane</keyword>
<comment type="caution">
    <text evidence="5">The sequence shown here is derived from an EMBL/GenBank/DDBJ whole genome shotgun (WGS) entry which is preliminary data.</text>
</comment>
<evidence type="ECO:0000256" key="3">
    <source>
        <dbReference type="SAM" id="Phobius"/>
    </source>
</evidence>
<protein>
    <recommendedName>
        <fullName evidence="4">Ig-like domain-containing protein</fullName>
    </recommendedName>
</protein>
<keyword evidence="3" id="KW-0812">Transmembrane</keyword>
<feature type="domain" description="Ig-like" evidence="4">
    <location>
        <begin position="88"/>
        <end position="156"/>
    </location>
</feature>
<feature type="domain" description="Ig-like" evidence="4">
    <location>
        <begin position="1"/>
        <end position="81"/>
    </location>
</feature>
<sequence>ITTLTADKTVLPPGGSVTLTCTVDKSGHFYIYWYKHGTELYASQIMKNKSDKFLKLSEGGLYSCRGGRQGNGNLISYTSYSNKVTIEETLTVTLDHDWPRIHRGETVTIRCKIQGGGQINWTYEWRKDQTIEKPGSSSEYRIIKAHQSDSGEYSCRGRRDRFSSTEWNELVPVLSVSPTWLSPGASVTLSCEVEVPSARWRFFWYKAVPEPSVSSYSFELLPGSINGTIGNSHIVHGQTSTAGYVCEARRGEQVVKSKLKFVWSADFHPGPSLKVNPERVQHFSSDSVSFRCEGNSTDWRLMRVTETGQPSLLNSSNWGTGRESIINNWSDGGMFWCESGLEEFSNAVNITLQNDDDGIIMESPVHPVTEGDPVTLSCRDKNQNLLSKVFFYHNDKLINNDSREELNISAVSKSDEGFYKCQHSEKESPRSWMSVRVLLANVPAPVGSSPNVLLVIGPCSGILLIILLLFLCYYMRSKAPEESGEVTYAQIEQEGLRKQKRVWFTLRLKEEL</sequence>
<dbReference type="InterPro" id="IPR013783">
    <property type="entry name" value="Ig-like_fold"/>
</dbReference>
<feature type="non-terminal residue" evidence="5">
    <location>
        <position position="512"/>
    </location>
</feature>
<evidence type="ECO:0000256" key="1">
    <source>
        <dbReference type="ARBA" id="ARBA00022729"/>
    </source>
</evidence>
<evidence type="ECO:0000259" key="4">
    <source>
        <dbReference type="PROSITE" id="PS50835"/>
    </source>
</evidence>
<dbReference type="AlphaFoldDB" id="A0A315V937"/>
<evidence type="ECO:0000313" key="5">
    <source>
        <dbReference type="EMBL" id="PWA19831.1"/>
    </source>
</evidence>
<dbReference type="InterPro" id="IPR050488">
    <property type="entry name" value="Ig_Fc_receptor"/>
</dbReference>
<gene>
    <name evidence="5" type="ORF">CCH79_00015902</name>
</gene>
<dbReference type="PANTHER" id="PTHR11481:SF64">
    <property type="entry name" value="FC RECEPTOR-LIKE PROTEIN 4"/>
    <property type="match status" value="1"/>
</dbReference>
<dbReference type="Gene3D" id="2.60.40.10">
    <property type="entry name" value="Immunoglobulins"/>
    <property type="match status" value="5"/>
</dbReference>
<dbReference type="Pfam" id="PF13895">
    <property type="entry name" value="Ig_2"/>
    <property type="match status" value="1"/>
</dbReference>
<dbReference type="SUPFAM" id="SSF48726">
    <property type="entry name" value="Immunoglobulin"/>
    <property type="match status" value="3"/>
</dbReference>
<name>A0A315V937_GAMAF</name>
<proteinExistence type="predicted"/>
<dbReference type="InterPro" id="IPR003598">
    <property type="entry name" value="Ig_sub2"/>
</dbReference>